<accession>A0A0A9F1D2</accession>
<sequence length="8" mass="1003">MNLLRLPF</sequence>
<reference evidence="1" key="2">
    <citation type="journal article" date="2015" name="Data Brief">
        <title>Shoot transcriptome of the giant reed, Arundo donax.</title>
        <authorList>
            <person name="Barrero R.A."/>
            <person name="Guerrero F.D."/>
            <person name="Moolhuijzen P."/>
            <person name="Goolsby J.A."/>
            <person name="Tidwell J."/>
            <person name="Bellgard S.E."/>
            <person name="Bellgard M.I."/>
        </authorList>
    </citation>
    <scope>NUCLEOTIDE SEQUENCE</scope>
    <source>
        <tissue evidence="1">Shoot tissue taken approximately 20 cm above the soil surface</tissue>
    </source>
</reference>
<organism evidence="1">
    <name type="scientific">Arundo donax</name>
    <name type="common">Giant reed</name>
    <name type="synonym">Donax arundinaceus</name>
    <dbReference type="NCBI Taxonomy" id="35708"/>
    <lineage>
        <taxon>Eukaryota</taxon>
        <taxon>Viridiplantae</taxon>
        <taxon>Streptophyta</taxon>
        <taxon>Embryophyta</taxon>
        <taxon>Tracheophyta</taxon>
        <taxon>Spermatophyta</taxon>
        <taxon>Magnoliopsida</taxon>
        <taxon>Liliopsida</taxon>
        <taxon>Poales</taxon>
        <taxon>Poaceae</taxon>
        <taxon>PACMAD clade</taxon>
        <taxon>Arundinoideae</taxon>
        <taxon>Arundineae</taxon>
        <taxon>Arundo</taxon>
    </lineage>
</organism>
<name>A0A0A9F1D2_ARUDO</name>
<protein>
    <submittedName>
        <fullName evidence="1">Uncharacterized protein</fullName>
    </submittedName>
</protein>
<reference evidence="1" key="1">
    <citation type="submission" date="2014-09" db="EMBL/GenBank/DDBJ databases">
        <authorList>
            <person name="Magalhaes I.L.F."/>
            <person name="Oliveira U."/>
            <person name="Santos F.R."/>
            <person name="Vidigal T.H.D.A."/>
            <person name="Brescovit A.D."/>
            <person name="Santos A.J."/>
        </authorList>
    </citation>
    <scope>NUCLEOTIDE SEQUENCE</scope>
    <source>
        <tissue evidence="1">Shoot tissue taken approximately 20 cm above the soil surface</tissue>
    </source>
</reference>
<evidence type="ECO:0000313" key="1">
    <source>
        <dbReference type="EMBL" id="JAE06855.1"/>
    </source>
</evidence>
<proteinExistence type="predicted"/>
<dbReference type="EMBL" id="GBRH01191041">
    <property type="protein sequence ID" value="JAE06855.1"/>
    <property type="molecule type" value="Transcribed_RNA"/>
</dbReference>